<dbReference type="Pfam" id="PF13650">
    <property type="entry name" value="Asp_protease_2"/>
    <property type="match status" value="1"/>
</dbReference>
<gene>
    <name evidence="1" type="ORF">EV421DRAFT_1681260</name>
</gene>
<evidence type="ECO:0000313" key="1">
    <source>
        <dbReference type="EMBL" id="KAK0437487.1"/>
    </source>
</evidence>
<feature type="non-terminal residue" evidence="1">
    <location>
        <position position="1"/>
    </location>
</feature>
<keyword evidence="2" id="KW-1185">Reference proteome</keyword>
<dbReference type="CDD" id="cd00303">
    <property type="entry name" value="retropepsin_like"/>
    <property type="match status" value="1"/>
</dbReference>
<reference evidence="1" key="1">
    <citation type="submission" date="2023-06" db="EMBL/GenBank/DDBJ databases">
        <authorList>
            <consortium name="Lawrence Berkeley National Laboratory"/>
            <person name="Ahrendt S."/>
            <person name="Sahu N."/>
            <person name="Indic B."/>
            <person name="Wong-Bajracharya J."/>
            <person name="Merenyi Z."/>
            <person name="Ke H.-M."/>
            <person name="Monk M."/>
            <person name="Kocsube S."/>
            <person name="Drula E."/>
            <person name="Lipzen A."/>
            <person name="Balint B."/>
            <person name="Henrissat B."/>
            <person name="Andreopoulos B."/>
            <person name="Martin F.M."/>
            <person name="Harder C.B."/>
            <person name="Rigling D."/>
            <person name="Ford K.L."/>
            <person name="Foster G.D."/>
            <person name="Pangilinan J."/>
            <person name="Papanicolaou A."/>
            <person name="Barry K."/>
            <person name="LaButti K."/>
            <person name="Viragh M."/>
            <person name="Koriabine M."/>
            <person name="Yan M."/>
            <person name="Riley R."/>
            <person name="Champramary S."/>
            <person name="Plett K.L."/>
            <person name="Tsai I.J."/>
            <person name="Slot J."/>
            <person name="Sipos G."/>
            <person name="Plett J."/>
            <person name="Nagy L.G."/>
            <person name="Grigoriev I.V."/>
        </authorList>
    </citation>
    <scope>NUCLEOTIDE SEQUENCE</scope>
    <source>
        <strain evidence="1">FPL87.14</strain>
    </source>
</reference>
<protein>
    <submittedName>
        <fullName evidence="1">Uncharacterized protein</fullName>
    </submittedName>
</protein>
<dbReference type="Gene3D" id="2.40.70.10">
    <property type="entry name" value="Acid Proteases"/>
    <property type="match status" value="1"/>
</dbReference>
<sequence length="129" mass="14104">LRALTAVIDGLHEVESVLDEGLQAVAMSATVWHQCGLPLDPSVKIALTSANGETRWSLGLCRNVPFNFKGLEVLLQVHIIEHAAYDVLLGCPFSMLCETKIDNRANGEQILTICNPNTGMEIVIPTHER</sequence>
<name>A0AA39J8T0_9AGAR</name>
<accession>A0AA39J8T0</accession>
<dbReference type="InterPro" id="IPR021109">
    <property type="entry name" value="Peptidase_aspartic_dom_sf"/>
</dbReference>
<dbReference type="AlphaFoldDB" id="A0AA39J8T0"/>
<dbReference type="Proteomes" id="UP001175226">
    <property type="component" value="Unassembled WGS sequence"/>
</dbReference>
<comment type="caution">
    <text evidence="1">The sequence shown here is derived from an EMBL/GenBank/DDBJ whole genome shotgun (WGS) entry which is preliminary data.</text>
</comment>
<proteinExistence type="predicted"/>
<feature type="non-terminal residue" evidence="1">
    <location>
        <position position="129"/>
    </location>
</feature>
<dbReference type="EMBL" id="JAUEPT010000048">
    <property type="protein sequence ID" value="KAK0437487.1"/>
    <property type="molecule type" value="Genomic_DNA"/>
</dbReference>
<organism evidence="1 2">
    <name type="scientific">Armillaria borealis</name>
    <dbReference type="NCBI Taxonomy" id="47425"/>
    <lineage>
        <taxon>Eukaryota</taxon>
        <taxon>Fungi</taxon>
        <taxon>Dikarya</taxon>
        <taxon>Basidiomycota</taxon>
        <taxon>Agaricomycotina</taxon>
        <taxon>Agaricomycetes</taxon>
        <taxon>Agaricomycetidae</taxon>
        <taxon>Agaricales</taxon>
        <taxon>Marasmiineae</taxon>
        <taxon>Physalacriaceae</taxon>
        <taxon>Armillaria</taxon>
    </lineage>
</organism>
<evidence type="ECO:0000313" key="2">
    <source>
        <dbReference type="Proteomes" id="UP001175226"/>
    </source>
</evidence>